<comment type="caution">
    <text evidence="2">The sequence shown here is derived from an EMBL/GenBank/DDBJ whole genome shotgun (WGS) entry which is preliminary data.</text>
</comment>
<gene>
    <name evidence="2" type="ORF">C491_18634</name>
</gene>
<reference evidence="2 3" key="1">
    <citation type="journal article" date="2014" name="PLoS Genet.">
        <title>Phylogenetically driven sequencing of extremely halophilic archaea reveals strategies for static and dynamic osmo-response.</title>
        <authorList>
            <person name="Becker E.A."/>
            <person name="Seitzer P.M."/>
            <person name="Tritt A."/>
            <person name="Larsen D."/>
            <person name="Krusor M."/>
            <person name="Yao A.I."/>
            <person name="Wu D."/>
            <person name="Madern D."/>
            <person name="Eisen J.A."/>
            <person name="Darling A.E."/>
            <person name="Facciotti M.T."/>
        </authorList>
    </citation>
    <scope>NUCLEOTIDE SEQUENCE [LARGE SCALE GENOMIC DNA]</scope>
    <source>
        <strain evidence="2 3">DSM 10524</strain>
    </source>
</reference>
<dbReference type="AlphaFoldDB" id="L9WZ14"/>
<dbReference type="EMBL" id="AOIB01000036">
    <property type="protein sequence ID" value="ELY54647.1"/>
    <property type="molecule type" value="Genomic_DNA"/>
</dbReference>
<evidence type="ECO:0000256" key="1">
    <source>
        <dbReference type="SAM" id="MobiDB-lite"/>
    </source>
</evidence>
<dbReference type="Proteomes" id="UP000011688">
    <property type="component" value="Unassembled WGS sequence"/>
</dbReference>
<evidence type="ECO:0000313" key="2">
    <source>
        <dbReference type="EMBL" id="ELY54647.1"/>
    </source>
</evidence>
<organism evidence="2 3">
    <name type="scientific">Natronococcus amylolyticus DSM 10524</name>
    <dbReference type="NCBI Taxonomy" id="1227497"/>
    <lineage>
        <taxon>Archaea</taxon>
        <taxon>Methanobacteriati</taxon>
        <taxon>Methanobacteriota</taxon>
        <taxon>Stenosarchaea group</taxon>
        <taxon>Halobacteria</taxon>
        <taxon>Halobacteriales</taxon>
        <taxon>Natrialbaceae</taxon>
        <taxon>Natronococcus</taxon>
    </lineage>
</organism>
<name>L9WZ14_9EURY</name>
<sequence>MEPSDKPTPPDDLEPELRTVLEALADSDPETIRSVADHADALATWAESRPSDRDDDTYPSGVPERATVSTMAVDGEEYRYYQWREGDEIRSKTERA</sequence>
<accession>L9WZ14</accession>
<keyword evidence="3" id="KW-1185">Reference proteome</keyword>
<proteinExistence type="predicted"/>
<feature type="region of interest" description="Disordered" evidence="1">
    <location>
        <begin position="44"/>
        <end position="63"/>
    </location>
</feature>
<dbReference type="eggNOG" id="arCOG06178">
    <property type="taxonomic scope" value="Archaea"/>
</dbReference>
<dbReference type="OrthoDB" id="204292at2157"/>
<evidence type="ECO:0000313" key="3">
    <source>
        <dbReference type="Proteomes" id="UP000011688"/>
    </source>
</evidence>
<dbReference type="RefSeq" id="WP_005558984.1">
    <property type="nucleotide sequence ID" value="NZ_AOIB01000036.1"/>
</dbReference>
<protein>
    <submittedName>
        <fullName evidence="2">Uncharacterized protein</fullName>
    </submittedName>
</protein>